<keyword evidence="2" id="KW-1185">Reference proteome</keyword>
<gene>
    <name evidence="1" type="ORF">WR25_01903</name>
</gene>
<dbReference type="AlphaFoldDB" id="A0A2A2KYA4"/>
<name>A0A2A2KYA4_9BILA</name>
<organism evidence="1 2">
    <name type="scientific">Diploscapter pachys</name>
    <dbReference type="NCBI Taxonomy" id="2018661"/>
    <lineage>
        <taxon>Eukaryota</taxon>
        <taxon>Metazoa</taxon>
        <taxon>Ecdysozoa</taxon>
        <taxon>Nematoda</taxon>
        <taxon>Chromadorea</taxon>
        <taxon>Rhabditida</taxon>
        <taxon>Rhabditina</taxon>
        <taxon>Rhabditomorpha</taxon>
        <taxon>Rhabditoidea</taxon>
        <taxon>Rhabditidae</taxon>
        <taxon>Diploscapter</taxon>
    </lineage>
</organism>
<comment type="caution">
    <text evidence="1">The sequence shown here is derived from an EMBL/GenBank/DDBJ whole genome shotgun (WGS) entry which is preliminary data.</text>
</comment>
<protein>
    <submittedName>
        <fullName evidence="1">Uncharacterized protein</fullName>
    </submittedName>
</protein>
<dbReference type="Proteomes" id="UP000218231">
    <property type="component" value="Unassembled WGS sequence"/>
</dbReference>
<sequence length="102" mass="11213">MPYLVGVGEAQEETAVRDCKHRLGEGRECVRKEGGGPARASLRGSPSQLPGSCLVRVLPTRVLLSFTHISFIPFGCLQDHDTSRYVIYSCLYTAKSAQNCRI</sequence>
<evidence type="ECO:0000313" key="1">
    <source>
        <dbReference type="EMBL" id="PAV78915.1"/>
    </source>
</evidence>
<evidence type="ECO:0000313" key="2">
    <source>
        <dbReference type="Proteomes" id="UP000218231"/>
    </source>
</evidence>
<proteinExistence type="predicted"/>
<dbReference type="EMBL" id="LIAE01007494">
    <property type="protein sequence ID" value="PAV78915.1"/>
    <property type="molecule type" value="Genomic_DNA"/>
</dbReference>
<accession>A0A2A2KYA4</accession>
<reference evidence="1 2" key="1">
    <citation type="journal article" date="2017" name="Curr. Biol.">
        <title>Genome architecture and evolution of a unichromosomal asexual nematode.</title>
        <authorList>
            <person name="Fradin H."/>
            <person name="Zegar C."/>
            <person name="Gutwein M."/>
            <person name="Lucas J."/>
            <person name="Kovtun M."/>
            <person name="Corcoran D."/>
            <person name="Baugh L.R."/>
            <person name="Kiontke K."/>
            <person name="Gunsalus K."/>
            <person name="Fitch D.H."/>
            <person name="Piano F."/>
        </authorList>
    </citation>
    <scope>NUCLEOTIDE SEQUENCE [LARGE SCALE GENOMIC DNA]</scope>
    <source>
        <strain evidence="1">PF1309</strain>
    </source>
</reference>